<evidence type="ECO:0000313" key="2">
    <source>
        <dbReference type="EMBL" id="KAJ5379115.1"/>
    </source>
</evidence>
<feature type="region of interest" description="Disordered" evidence="1">
    <location>
        <begin position="263"/>
        <end position="291"/>
    </location>
</feature>
<dbReference type="RefSeq" id="XP_056482901.1">
    <property type="nucleotide sequence ID" value="XM_056636871.1"/>
</dbReference>
<evidence type="ECO:0000256" key="1">
    <source>
        <dbReference type="SAM" id="MobiDB-lite"/>
    </source>
</evidence>
<reference evidence="2" key="2">
    <citation type="journal article" date="2023" name="IMA Fungus">
        <title>Comparative genomic study of the Penicillium genus elucidates a diverse pangenome and 15 lateral gene transfer events.</title>
        <authorList>
            <person name="Petersen C."/>
            <person name="Sorensen T."/>
            <person name="Nielsen M.R."/>
            <person name="Sondergaard T.E."/>
            <person name="Sorensen J.L."/>
            <person name="Fitzpatrick D.A."/>
            <person name="Frisvad J.C."/>
            <person name="Nielsen K.L."/>
        </authorList>
    </citation>
    <scope>NUCLEOTIDE SEQUENCE</scope>
    <source>
        <strain evidence="2">IBT 29677</strain>
    </source>
</reference>
<dbReference type="EMBL" id="JAPZBU010000011">
    <property type="protein sequence ID" value="KAJ5379115.1"/>
    <property type="molecule type" value="Genomic_DNA"/>
</dbReference>
<name>A0A9W9SIN0_9EURO</name>
<protein>
    <submittedName>
        <fullName evidence="2">Uncharacterized protein</fullName>
    </submittedName>
</protein>
<reference evidence="2" key="1">
    <citation type="submission" date="2022-12" db="EMBL/GenBank/DDBJ databases">
        <authorList>
            <person name="Petersen C."/>
        </authorList>
    </citation>
    <scope>NUCLEOTIDE SEQUENCE</scope>
    <source>
        <strain evidence="2">IBT 29677</strain>
    </source>
</reference>
<sequence length="321" mass="35452">MRSGLDKPGALPLLIVVIFSLLTLAPSLSNIYNLKLTDFSFNTHGARHMPLINEPVDEFPSDTPPVNYPASWTATAQYRPRGNLLSRSVRSRSNALTLSGEVASVENKSELSYGAVDSSFMFSRRARAFRTYFIQQLDDYQIFTPFSNRSLSPETAHLTPTIPPSIPAPRPTSLDEPSSANEPHFNNETTPSYISPTNWPGLQLSPLFGMWQQACHTAIKLWRLGSESLFQSSSIPWNWDWSSIESLATSDKKNPTRAAIIPQPQDPQARANATSNQPAQTSKPNTFSHNETTDAAIRTAPELKGSCMAVVIGLVVGIMWF</sequence>
<accession>A0A9W9SIN0</accession>
<keyword evidence="3" id="KW-1185">Reference proteome</keyword>
<organism evidence="2 3">
    <name type="scientific">Penicillium cosmopolitanum</name>
    <dbReference type="NCBI Taxonomy" id="1131564"/>
    <lineage>
        <taxon>Eukaryota</taxon>
        <taxon>Fungi</taxon>
        <taxon>Dikarya</taxon>
        <taxon>Ascomycota</taxon>
        <taxon>Pezizomycotina</taxon>
        <taxon>Eurotiomycetes</taxon>
        <taxon>Eurotiomycetidae</taxon>
        <taxon>Eurotiales</taxon>
        <taxon>Aspergillaceae</taxon>
        <taxon>Penicillium</taxon>
    </lineage>
</organism>
<feature type="compositionally biased region" description="Pro residues" evidence="1">
    <location>
        <begin position="161"/>
        <end position="170"/>
    </location>
</feature>
<feature type="region of interest" description="Disordered" evidence="1">
    <location>
        <begin position="154"/>
        <end position="194"/>
    </location>
</feature>
<feature type="compositionally biased region" description="Polar residues" evidence="1">
    <location>
        <begin position="175"/>
        <end position="194"/>
    </location>
</feature>
<dbReference type="Proteomes" id="UP001147747">
    <property type="component" value="Unassembled WGS sequence"/>
</dbReference>
<comment type="caution">
    <text evidence="2">The sequence shown here is derived from an EMBL/GenBank/DDBJ whole genome shotgun (WGS) entry which is preliminary data.</text>
</comment>
<dbReference type="AlphaFoldDB" id="A0A9W9SIN0"/>
<gene>
    <name evidence="2" type="ORF">N7509_012234</name>
</gene>
<evidence type="ECO:0000313" key="3">
    <source>
        <dbReference type="Proteomes" id="UP001147747"/>
    </source>
</evidence>
<feature type="compositionally biased region" description="Polar residues" evidence="1">
    <location>
        <begin position="271"/>
        <end position="290"/>
    </location>
</feature>
<dbReference type="GeneID" id="81375851"/>
<proteinExistence type="predicted"/>
<dbReference type="OrthoDB" id="4344543at2759"/>